<evidence type="ECO:0000256" key="8">
    <source>
        <dbReference type="ARBA" id="ARBA00022989"/>
    </source>
</evidence>
<evidence type="ECO:0000256" key="11">
    <source>
        <dbReference type="RuleBase" id="RU368121"/>
    </source>
</evidence>
<dbReference type="SUPFAM" id="SSF53448">
    <property type="entry name" value="Nucleotide-diphospho-sugar transferases"/>
    <property type="match status" value="1"/>
</dbReference>
<sequence length="374" mass="42028">MVVAMMGVGCYKCPTYKRLGIALGTMALLLVCQLVFGISSLRQFSPWHINPRNVVTPGAETGSARPRYVDAANSSAARHTDAAAVVVSSCSNENSSNASSRLVCTLQRMLTNMTGELGYLRDEDVLRLSLKMGGSYSPPHCQARQKTAVIIPYRNRWDHLHVLLYNLIPFLVRQMIEFTIFVIELALPTDFNKAMLLNVGVLESLKLDNYTCFIFQDVDLIPLDERNVYQCGAHPRHLAVAINKFHFSLPYEGYFGGVSAMSREQLEKVNGNSNLYFGWGGEDDDLYFRIKSRGMLVARYPEIIGRYEMISHDRDIGNSENNKRWDLLKGATSRMPIDGLNSAHYRVEQVAYKTLYTWITVSVNMTEVLEGSGV</sequence>
<dbReference type="Gene3D" id="3.90.550.10">
    <property type="entry name" value="Spore Coat Polysaccharide Biosynthesis Protein SpsA, Chain A"/>
    <property type="match status" value="1"/>
</dbReference>
<accession>A0A2T7PT47</accession>
<gene>
    <name evidence="14" type="ORF">C0Q70_03542</name>
</gene>
<dbReference type="PANTHER" id="PTHR19300:SF57">
    <property type="entry name" value="BETA-1,4-N-ACETYLGALACTOSAMINYLTRANSFERASE"/>
    <property type="match status" value="1"/>
</dbReference>
<keyword evidence="7 11" id="KW-0735">Signal-anchor</keyword>
<evidence type="ECO:0000256" key="3">
    <source>
        <dbReference type="ARBA" id="ARBA00005735"/>
    </source>
</evidence>
<dbReference type="EMBL" id="PZQS01000002">
    <property type="protein sequence ID" value="PVD36557.1"/>
    <property type="molecule type" value="Genomic_DNA"/>
</dbReference>
<dbReference type="GO" id="GO:0016020">
    <property type="term" value="C:membrane"/>
    <property type="evidence" value="ECO:0007669"/>
    <property type="project" value="UniProtKB-SubCell"/>
</dbReference>
<feature type="domain" description="Galactosyltransferase C-terminal" evidence="12">
    <location>
        <begin position="236"/>
        <end position="313"/>
    </location>
</feature>
<dbReference type="PANTHER" id="PTHR19300">
    <property type="entry name" value="BETA-1,4-GALACTOSYLTRANSFERASE"/>
    <property type="match status" value="1"/>
</dbReference>
<organism evidence="14 15">
    <name type="scientific">Pomacea canaliculata</name>
    <name type="common">Golden apple snail</name>
    <dbReference type="NCBI Taxonomy" id="400727"/>
    <lineage>
        <taxon>Eukaryota</taxon>
        <taxon>Metazoa</taxon>
        <taxon>Spiralia</taxon>
        <taxon>Lophotrochozoa</taxon>
        <taxon>Mollusca</taxon>
        <taxon>Gastropoda</taxon>
        <taxon>Caenogastropoda</taxon>
        <taxon>Architaenioglossa</taxon>
        <taxon>Ampullarioidea</taxon>
        <taxon>Ampullariidae</taxon>
        <taxon>Pomacea</taxon>
    </lineage>
</organism>
<dbReference type="GO" id="GO:0008378">
    <property type="term" value="F:galactosyltransferase activity"/>
    <property type="evidence" value="ECO:0007669"/>
    <property type="project" value="TreeGrafter"/>
</dbReference>
<evidence type="ECO:0000313" key="15">
    <source>
        <dbReference type="Proteomes" id="UP000245119"/>
    </source>
</evidence>
<dbReference type="InterPro" id="IPR029044">
    <property type="entry name" value="Nucleotide-diphossugar_trans"/>
</dbReference>
<dbReference type="InterPro" id="IPR027791">
    <property type="entry name" value="Galactosyl_T_C"/>
</dbReference>
<dbReference type="EC" id="2.4.1.-" evidence="11"/>
<proteinExistence type="inferred from homology"/>
<evidence type="ECO:0000256" key="6">
    <source>
        <dbReference type="ARBA" id="ARBA00022692"/>
    </source>
</evidence>
<comment type="caution">
    <text evidence="14">The sequence shown here is derived from an EMBL/GenBank/DDBJ whole genome shotgun (WGS) entry which is preliminary data.</text>
</comment>
<evidence type="ECO:0000259" key="12">
    <source>
        <dbReference type="Pfam" id="PF02709"/>
    </source>
</evidence>
<comment type="pathway">
    <text evidence="2 11">Protein modification; protein glycosylation.</text>
</comment>
<name>A0A2T7PT47_POMCA</name>
<dbReference type="CDD" id="cd00899">
    <property type="entry name" value="b4GalT"/>
    <property type="match status" value="1"/>
</dbReference>
<keyword evidence="8" id="KW-1133">Transmembrane helix</keyword>
<keyword evidence="15" id="KW-1185">Reference proteome</keyword>
<comment type="subcellular location">
    <subcellularLocation>
        <location evidence="1">Membrane</location>
        <topology evidence="1">Single-pass type II membrane protein</topology>
    </subcellularLocation>
</comment>
<keyword evidence="6" id="KW-0812">Transmembrane</keyword>
<dbReference type="InterPro" id="IPR027995">
    <property type="entry name" value="Galactosyl_T_N"/>
</dbReference>
<dbReference type="OrthoDB" id="10016069at2759"/>
<comment type="similarity">
    <text evidence="3 11">Belongs to the glycosyltransferase 7 family.</text>
</comment>
<dbReference type="InterPro" id="IPR003859">
    <property type="entry name" value="Galactosyl_T"/>
</dbReference>
<dbReference type="AlphaFoldDB" id="A0A2T7PT47"/>
<evidence type="ECO:0000256" key="1">
    <source>
        <dbReference type="ARBA" id="ARBA00004606"/>
    </source>
</evidence>
<dbReference type="GO" id="GO:0005794">
    <property type="term" value="C:Golgi apparatus"/>
    <property type="evidence" value="ECO:0007669"/>
    <property type="project" value="TreeGrafter"/>
</dbReference>
<comment type="function">
    <text evidence="11">Catalyses the transfer of galactose onto proteins or lipids.</text>
</comment>
<evidence type="ECO:0000256" key="10">
    <source>
        <dbReference type="ARBA" id="ARBA00023180"/>
    </source>
</evidence>
<keyword evidence="4 11" id="KW-0328">Glycosyltransferase</keyword>
<reference evidence="14 15" key="1">
    <citation type="submission" date="2018-04" db="EMBL/GenBank/DDBJ databases">
        <title>The genome of golden apple snail Pomacea canaliculata provides insight into stress tolerance and invasive adaptation.</title>
        <authorList>
            <person name="Liu C."/>
            <person name="Liu B."/>
            <person name="Ren Y."/>
            <person name="Zhang Y."/>
            <person name="Wang H."/>
            <person name="Li S."/>
            <person name="Jiang F."/>
            <person name="Yin L."/>
            <person name="Zhang G."/>
            <person name="Qian W."/>
            <person name="Fan W."/>
        </authorList>
    </citation>
    <scope>NUCLEOTIDE SEQUENCE [LARGE SCALE GENOMIC DNA]</scope>
    <source>
        <strain evidence="14">SZHN2017</strain>
        <tissue evidence="14">Muscle</tissue>
    </source>
</reference>
<evidence type="ECO:0000256" key="7">
    <source>
        <dbReference type="ARBA" id="ARBA00022968"/>
    </source>
</evidence>
<evidence type="ECO:0000313" key="14">
    <source>
        <dbReference type="EMBL" id="PVD36557.1"/>
    </source>
</evidence>
<keyword evidence="5 11" id="KW-0808">Transferase</keyword>
<keyword evidence="9" id="KW-0472">Membrane</keyword>
<dbReference type="GO" id="GO:0005975">
    <property type="term" value="P:carbohydrate metabolic process"/>
    <property type="evidence" value="ECO:0007669"/>
    <property type="project" value="InterPro"/>
</dbReference>
<evidence type="ECO:0000256" key="9">
    <source>
        <dbReference type="ARBA" id="ARBA00023136"/>
    </source>
</evidence>
<dbReference type="Proteomes" id="UP000245119">
    <property type="component" value="Linkage Group LG2"/>
</dbReference>
<dbReference type="Pfam" id="PF02709">
    <property type="entry name" value="Glyco_transf_7C"/>
    <property type="match status" value="1"/>
</dbReference>
<protein>
    <recommendedName>
        <fullName evidence="11">Beta-1,4-galactosyltransferase</fullName>
        <ecNumber evidence="11">2.4.1.-</ecNumber>
    </recommendedName>
</protein>
<dbReference type="PRINTS" id="PR02050">
    <property type="entry name" value="B14GALTRFASE"/>
</dbReference>
<dbReference type="GO" id="GO:0033842">
    <property type="term" value="F:N-acetyl-beta-glucosaminyl-derivative 4-beta-N-acetylgalactosaminyltransferase activity"/>
    <property type="evidence" value="ECO:0007669"/>
    <property type="project" value="TreeGrafter"/>
</dbReference>
<feature type="domain" description="Galactosyltransferase N-terminal" evidence="13">
    <location>
        <begin position="128"/>
        <end position="231"/>
    </location>
</feature>
<dbReference type="GO" id="GO:0006688">
    <property type="term" value="P:glycosphingolipid biosynthetic process"/>
    <property type="evidence" value="ECO:0007669"/>
    <property type="project" value="TreeGrafter"/>
</dbReference>
<evidence type="ECO:0000256" key="4">
    <source>
        <dbReference type="ARBA" id="ARBA00022676"/>
    </source>
</evidence>
<evidence type="ECO:0000256" key="2">
    <source>
        <dbReference type="ARBA" id="ARBA00004922"/>
    </source>
</evidence>
<dbReference type="Pfam" id="PF13733">
    <property type="entry name" value="Glyco_transf_7N"/>
    <property type="match status" value="1"/>
</dbReference>
<dbReference type="UniPathway" id="UPA00378"/>
<evidence type="ECO:0000256" key="5">
    <source>
        <dbReference type="ARBA" id="ARBA00022679"/>
    </source>
</evidence>
<keyword evidence="10 11" id="KW-0325">Glycoprotein</keyword>
<evidence type="ECO:0000259" key="13">
    <source>
        <dbReference type="Pfam" id="PF13733"/>
    </source>
</evidence>